<dbReference type="AlphaFoldDB" id="A0A7J4ZN77"/>
<sequence>MLRGIDAVAPLVISLECRLWLFRPKAIIHVIGTQGWCPMCGRFHSCPNYCFFASPEGQTRHREKFHSLITIYFICKRYLAIPPRGDKVKEKGGVAMLRKIMYYSALLLFFLPACTSTRTTHDINPAFSDHQYNHHDISMVWRAEKNNTDIRIVGTLTNTRIDTPYEGFELTATLLDERGNTLAKDTFKVAPGPLVGSQPFRLDIPVENKELLQHIKFFYTYGLADDHFSGTFTSLP</sequence>
<evidence type="ECO:0000313" key="2">
    <source>
        <dbReference type="Proteomes" id="UP000420562"/>
    </source>
</evidence>
<protein>
    <submittedName>
        <fullName evidence="1">Uncharacterized protein</fullName>
    </submittedName>
</protein>
<name>A0A7J4ZN77_9BACT</name>
<dbReference type="EMBL" id="VZQZ01000010">
    <property type="protein sequence ID" value="KAB0664118.1"/>
    <property type="molecule type" value="Genomic_DNA"/>
</dbReference>
<keyword evidence="2" id="KW-1185">Reference proteome</keyword>
<dbReference type="RefSeq" id="WP_151129435.1">
    <property type="nucleotide sequence ID" value="NZ_VZQZ01000010.1"/>
</dbReference>
<accession>A0A7J4ZN77</accession>
<comment type="caution">
    <text evidence="1">The sequence shown here is derived from an EMBL/GenBank/DDBJ whole genome shotgun (WGS) entry which is preliminary data.</text>
</comment>
<dbReference type="Proteomes" id="UP000420562">
    <property type="component" value="Unassembled WGS sequence"/>
</dbReference>
<proteinExistence type="predicted"/>
<organism evidence="1 2">
    <name type="scientific">Oryzomonas japonica</name>
    <dbReference type="NCBI Taxonomy" id="2603858"/>
    <lineage>
        <taxon>Bacteria</taxon>
        <taxon>Pseudomonadati</taxon>
        <taxon>Thermodesulfobacteriota</taxon>
        <taxon>Desulfuromonadia</taxon>
        <taxon>Geobacterales</taxon>
        <taxon>Geobacteraceae</taxon>
        <taxon>Oryzomonas</taxon>
    </lineage>
</organism>
<gene>
    <name evidence="1" type="ORF">F6V25_15045</name>
</gene>
<evidence type="ECO:0000313" key="1">
    <source>
        <dbReference type="EMBL" id="KAB0664118.1"/>
    </source>
</evidence>
<reference evidence="1 2" key="1">
    <citation type="submission" date="2019-09" db="EMBL/GenBank/DDBJ databases">
        <title>Geobacter sp. Red96, a novel strain isolated from paddy soil.</title>
        <authorList>
            <person name="Xu Z."/>
            <person name="Masuda Y."/>
            <person name="Itoh H."/>
            <person name="Senoo K."/>
        </authorList>
    </citation>
    <scope>NUCLEOTIDE SEQUENCE [LARGE SCALE GENOMIC DNA]</scope>
    <source>
        <strain evidence="1 2">Red96</strain>
    </source>
</reference>